<feature type="region of interest" description="Disordered" evidence="6">
    <location>
        <begin position="238"/>
        <end position="274"/>
    </location>
</feature>
<proteinExistence type="predicted"/>
<dbReference type="PANTHER" id="PTHR10105">
    <property type="entry name" value="SELENOPROTEIN P"/>
    <property type="match status" value="1"/>
</dbReference>
<dbReference type="InterPro" id="IPR036249">
    <property type="entry name" value="Thioredoxin-like_sf"/>
</dbReference>
<dbReference type="InterPro" id="IPR037941">
    <property type="entry name" value="SeP"/>
</dbReference>
<protein>
    <recommendedName>
        <fullName evidence="8">Selenoprotein P N-terminal domain-containing protein</fullName>
    </recommendedName>
</protein>
<evidence type="ECO:0000313" key="9">
    <source>
        <dbReference type="EMBL" id="CAL1545002.1"/>
    </source>
</evidence>
<dbReference type="GO" id="GO:0001887">
    <property type="term" value="P:selenium compound metabolic process"/>
    <property type="evidence" value="ECO:0007669"/>
    <property type="project" value="TreeGrafter"/>
</dbReference>
<evidence type="ECO:0000259" key="8">
    <source>
        <dbReference type="Pfam" id="PF04592"/>
    </source>
</evidence>
<dbReference type="PANTHER" id="PTHR10105:SF2">
    <property type="entry name" value="AGAP003297-PA"/>
    <property type="match status" value="1"/>
</dbReference>
<dbReference type="Pfam" id="PF04592">
    <property type="entry name" value="SelP_N"/>
    <property type="match status" value="1"/>
</dbReference>
<evidence type="ECO:0000256" key="6">
    <source>
        <dbReference type="SAM" id="MobiDB-lite"/>
    </source>
</evidence>
<comment type="caution">
    <text evidence="9">The sequence shown here is derived from an EMBL/GenBank/DDBJ whole genome shotgun (WGS) entry which is preliminary data.</text>
</comment>
<evidence type="ECO:0000256" key="2">
    <source>
        <dbReference type="ARBA" id="ARBA00022525"/>
    </source>
</evidence>
<keyword evidence="5" id="KW-0325">Glycoprotein</keyword>
<feature type="signal peptide" evidence="7">
    <location>
        <begin position="1"/>
        <end position="22"/>
    </location>
</feature>
<evidence type="ECO:0000256" key="4">
    <source>
        <dbReference type="ARBA" id="ARBA00022933"/>
    </source>
</evidence>
<evidence type="ECO:0000256" key="5">
    <source>
        <dbReference type="ARBA" id="ARBA00023180"/>
    </source>
</evidence>
<dbReference type="EMBL" id="CAXITT010000666">
    <property type="protein sequence ID" value="CAL1545002.1"/>
    <property type="molecule type" value="Genomic_DNA"/>
</dbReference>
<feature type="chain" id="PRO_5043472229" description="Selenoprotein P N-terminal domain-containing protein" evidence="7">
    <location>
        <begin position="23"/>
        <end position="274"/>
    </location>
</feature>
<dbReference type="GO" id="GO:0005576">
    <property type="term" value="C:extracellular region"/>
    <property type="evidence" value="ECO:0007669"/>
    <property type="project" value="UniProtKB-SubCell"/>
</dbReference>
<keyword evidence="2" id="KW-0964">Secreted</keyword>
<keyword evidence="10" id="KW-1185">Reference proteome</keyword>
<evidence type="ECO:0000313" key="10">
    <source>
        <dbReference type="Proteomes" id="UP001497497"/>
    </source>
</evidence>
<accession>A0AAV2IFZ6</accession>
<keyword evidence="4" id="KW-0712">Selenocysteine</keyword>
<dbReference type="Gene3D" id="3.40.30.10">
    <property type="entry name" value="Glutaredoxin"/>
    <property type="match status" value="1"/>
</dbReference>
<keyword evidence="3 7" id="KW-0732">Signal</keyword>
<dbReference type="AlphaFoldDB" id="A0AAV2IFZ6"/>
<dbReference type="InterPro" id="IPR007671">
    <property type="entry name" value="Selenoprotein-P_N"/>
</dbReference>
<dbReference type="GO" id="GO:0008430">
    <property type="term" value="F:selenium binding"/>
    <property type="evidence" value="ECO:0007669"/>
    <property type="project" value="InterPro"/>
</dbReference>
<feature type="domain" description="Selenoprotein P N-terminal" evidence="8">
    <location>
        <begin position="24"/>
        <end position="178"/>
    </location>
</feature>
<evidence type="ECO:0000256" key="7">
    <source>
        <dbReference type="SAM" id="SignalP"/>
    </source>
</evidence>
<comment type="subcellular location">
    <subcellularLocation>
        <location evidence="1">Secreted</location>
    </subcellularLocation>
</comment>
<evidence type="ECO:0000256" key="1">
    <source>
        <dbReference type="ARBA" id="ARBA00004613"/>
    </source>
</evidence>
<evidence type="ECO:0000256" key="3">
    <source>
        <dbReference type="ARBA" id="ARBA00022729"/>
    </source>
</evidence>
<reference evidence="9 10" key="1">
    <citation type="submission" date="2024-04" db="EMBL/GenBank/DDBJ databases">
        <authorList>
            <consortium name="Genoscope - CEA"/>
            <person name="William W."/>
        </authorList>
    </citation>
    <scope>NUCLEOTIDE SEQUENCE [LARGE SCALE GENOMIC DNA]</scope>
</reference>
<sequence>MAAGRWAVLGLCLVTLVTDVTSQRRCQVPQWPASLGDNPLASNSGKVVLVALMKGYCSYCVNQATRLEALKNRLASQGFNDIAMIIVNGGEPISRERIANLQQATTSLPVIQDTEQHVMFRDVFAGNKDDFIVYDRCGQRAVFIPHPYSYLSHGITERVLKTVYRGGHSCHCSLDIVNAVNPLDQMLGDQPAGDQPAGEINWAPRYKFDLYCPASAKMCQKFQEKFRKNRLERGRFLSASRHGLRKGHHGHKPHDAKLGKHHPHHNRHDVAGSM</sequence>
<name>A0AAV2IFZ6_LYMST</name>
<dbReference type="Proteomes" id="UP001497497">
    <property type="component" value="Unassembled WGS sequence"/>
</dbReference>
<organism evidence="9 10">
    <name type="scientific">Lymnaea stagnalis</name>
    <name type="common">Great pond snail</name>
    <name type="synonym">Helix stagnalis</name>
    <dbReference type="NCBI Taxonomy" id="6523"/>
    <lineage>
        <taxon>Eukaryota</taxon>
        <taxon>Metazoa</taxon>
        <taxon>Spiralia</taxon>
        <taxon>Lophotrochozoa</taxon>
        <taxon>Mollusca</taxon>
        <taxon>Gastropoda</taxon>
        <taxon>Heterobranchia</taxon>
        <taxon>Euthyneura</taxon>
        <taxon>Panpulmonata</taxon>
        <taxon>Hygrophila</taxon>
        <taxon>Lymnaeoidea</taxon>
        <taxon>Lymnaeidae</taxon>
        <taxon>Lymnaea</taxon>
    </lineage>
</organism>
<dbReference type="SUPFAM" id="SSF52833">
    <property type="entry name" value="Thioredoxin-like"/>
    <property type="match status" value="1"/>
</dbReference>
<feature type="compositionally biased region" description="Basic residues" evidence="6">
    <location>
        <begin position="242"/>
        <end position="252"/>
    </location>
</feature>
<gene>
    <name evidence="9" type="ORF">GSLYS_00018485001</name>
</gene>